<reference evidence="1" key="2">
    <citation type="journal article" date="2015" name="Data Brief">
        <title>Shoot transcriptome of the giant reed, Arundo donax.</title>
        <authorList>
            <person name="Barrero R.A."/>
            <person name="Guerrero F.D."/>
            <person name="Moolhuijzen P."/>
            <person name="Goolsby J.A."/>
            <person name="Tidwell J."/>
            <person name="Bellgard S.E."/>
            <person name="Bellgard M.I."/>
        </authorList>
    </citation>
    <scope>NUCLEOTIDE SEQUENCE</scope>
    <source>
        <tissue evidence="1">Shoot tissue taken approximately 20 cm above the soil surface</tissue>
    </source>
</reference>
<reference evidence="1" key="1">
    <citation type="submission" date="2014-09" db="EMBL/GenBank/DDBJ databases">
        <authorList>
            <person name="Magalhaes I.L.F."/>
            <person name="Oliveira U."/>
            <person name="Santos F.R."/>
            <person name="Vidigal T.H.D.A."/>
            <person name="Brescovit A.D."/>
            <person name="Santos A.J."/>
        </authorList>
    </citation>
    <scope>NUCLEOTIDE SEQUENCE</scope>
    <source>
        <tissue evidence="1">Shoot tissue taken approximately 20 cm above the soil surface</tissue>
    </source>
</reference>
<dbReference type="EMBL" id="GBRH01243860">
    <property type="protein sequence ID" value="JAD54035.1"/>
    <property type="molecule type" value="Transcribed_RNA"/>
</dbReference>
<sequence>MQWFNLPINNIPFSSITISSIWNSISRGSFRITIANIFKSTHATTDRNFDMSHGFYFIMHFLFKIWTKRTAGLSIVSVT</sequence>
<evidence type="ECO:0000313" key="1">
    <source>
        <dbReference type="EMBL" id="JAD54035.1"/>
    </source>
</evidence>
<name>A0A0A9AYP7_ARUDO</name>
<protein>
    <submittedName>
        <fullName evidence="1">Uncharacterized protein</fullName>
    </submittedName>
</protein>
<accession>A0A0A9AYP7</accession>
<dbReference type="AlphaFoldDB" id="A0A0A9AYP7"/>
<organism evidence="1">
    <name type="scientific">Arundo donax</name>
    <name type="common">Giant reed</name>
    <name type="synonym">Donax arundinaceus</name>
    <dbReference type="NCBI Taxonomy" id="35708"/>
    <lineage>
        <taxon>Eukaryota</taxon>
        <taxon>Viridiplantae</taxon>
        <taxon>Streptophyta</taxon>
        <taxon>Embryophyta</taxon>
        <taxon>Tracheophyta</taxon>
        <taxon>Spermatophyta</taxon>
        <taxon>Magnoliopsida</taxon>
        <taxon>Liliopsida</taxon>
        <taxon>Poales</taxon>
        <taxon>Poaceae</taxon>
        <taxon>PACMAD clade</taxon>
        <taxon>Arundinoideae</taxon>
        <taxon>Arundineae</taxon>
        <taxon>Arundo</taxon>
    </lineage>
</organism>
<proteinExistence type="predicted"/>